<sequence>MEIDFKFKIYQKEDFVHIVLSDELKASSIELFSEEVINYLVFPQSVVINFFAVDSVSDEWIDYLIKFKNFIELCGKKCSLIYINHIESTLSSLKENEEQIVHSISRSQYLGINSCYVEQDEKNLSYANIMNYLVHYNYLKFTGNLPNKAKKQLHTKVVFEYDIFSYFEVNAKDYSFILSFEFDKSNIDHNPIIVDKVNYKLEVTSFLLDLKEHLYIVFGSTEGFKSNNPRITDSENVSEIRLRNEKENVPISETKQFLIPLKLNEDCVVTIGLYLPKKLELLERFFLRSGIYNLKDEQKSL</sequence>
<evidence type="ECO:0000313" key="2">
    <source>
        <dbReference type="Proteomes" id="UP000196531"/>
    </source>
</evidence>
<dbReference type="AlphaFoldDB" id="A0A1Y5F9Z0"/>
<name>A0A1Y5F9Z0_9BACT</name>
<comment type="caution">
    <text evidence="1">The sequence shown here is derived from an EMBL/GenBank/DDBJ whole genome shotgun (WGS) entry which is preliminary data.</text>
</comment>
<accession>A0A1Y5F9Z0</accession>
<evidence type="ECO:0000313" key="1">
    <source>
        <dbReference type="EMBL" id="OUR95489.1"/>
    </source>
</evidence>
<dbReference type="EMBL" id="MAAO01000008">
    <property type="protein sequence ID" value="OUR95489.1"/>
    <property type="molecule type" value="Genomic_DNA"/>
</dbReference>
<reference evidence="2" key="1">
    <citation type="journal article" date="2017" name="Proc. Natl. Acad. Sci. U.S.A.">
        <title>Simulation of Deepwater Horizon oil plume reveals substrate specialization within a complex community of hydrocarbon-degraders.</title>
        <authorList>
            <person name="Hu P."/>
            <person name="Dubinsky E.A."/>
            <person name="Probst A.J."/>
            <person name="Wang J."/>
            <person name="Sieber C.M.K."/>
            <person name="Tom L.M."/>
            <person name="Gardinali P."/>
            <person name="Banfield J.F."/>
            <person name="Atlas R.M."/>
            <person name="Andersen G.L."/>
        </authorList>
    </citation>
    <scope>NUCLEOTIDE SEQUENCE [LARGE SCALE GENOMIC DNA]</scope>
</reference>
<organism evidence="1 2">
    <name type="scientific">Halobacteriovorax marinus</name>
    <dbReference type="NCBI Taxonomy" id="97084"/>
    <lineage>
        <taxon>Bacteria</taxon>
        <taxon>Pseudomonadati</taxon>
        <taxon>Bdellovibrionota</taxon>
        <taxon>Bacteriovoracia</taxon>
        <taxon>Bacteriovoracales</taxon>
        <taxon>Halobacteriovoraceae</taxon>
        <taxon>Halobacteriovorax</taxon>
    </lineage>
</organism>
<gene>
    <name evidence="1" type="ORF">A9Q84_16785</name>
</gene>
<proteinExistence type="predicted"/>
<dbReference type="Proteomes" id="UP000196531">
    <property type="component" value="Unassembled WGS sequence"/>
</dbReference>
<protein>
    <submittedName>
        <fullName evidence="1">Uncharacterized protein</fullName>
    </submittedName>
</protein>